<evidence type="ECO:0000256" key="1">
    <source>
        <dbReference type="SAM" id="MobiDB-lite"/>
    </source>
</evidence>
<dbReference type="AlphaFoldDB" id="A0ABD1DDQ8"/>
<protein>
    <submittedName>
        <fullName evidence="2">Uncharacterized protein</fullName>
    </submittedName>
</protein>
<feature type="compositionally biased region" description="Basic and acidic residues" evidence="1">
    <location>
        <begin position="34"/>
        <end position="50"/>
    </location>
</feature>
<dbReference type="EMBL" id="JBEHCU010006139">
    <property type="protein sequence ID" value="KAL1397808.1"/>
    <property type="molecule type" value="Genomic_DNA"/>
</dbReference>
<feature type="region of interest" description="Disordered" evidence="1">
    <location>
        <begin position="34"/>
        <end position="54"/>
    </location>
</feature>
<proteinExistence type="predicted"/>
<name>A0ABD1DDQ8_CULPP</name>
<accession>A0ABD1DDQ8</accession>
<organism evidence="2 3">
    <name type="scientific">Culex pipiens pipiens</name>
    <name type="common">Northern house mosquito</name>
    <dbReference type="NCBI Taxonomy" id="38569"/>
    <lineage>
        <taxon>Eukaryota</taxon>
        <taxon>Metazoa</taxon>
        <taxon>Ecdysozoa</taxon>
        <taxon>Arthropoda</taxon>
        <taxon>Hexapoda</taxon>
        <taxon>Insecta</taxon>
        <taxon>Pterygota</taxon>
        <taxon>Neoptera</taxon>
        <taxon>Endopterygota</taxon>
        <taxon>Diptera</taxon>
        <taxon>Nematocera</taxon>
        <taxon>Culicoidea</taxon>
        <taxon>Culicidae</taxon>
        <taxon>Culicinae</taxon>
        <taxon>Culicini</taxon>
        <taxon>Culex</taxon>
        <taxon>Culex</taxon>
    </lineage>
</organism>
<comment type="caution">
    <text evidence="2">The sequence shown here is derived from an EMBL/GenBank/DDBJ whole genome shotgun (WGS) entry which is preliminary data.</text>
</comment>
<keyword evidence="3" id="KW-1185">Reference proteome</keyword>
<sequence>MNFFTGEDCEVLESQNGWLIIMLTDSDRDLRDRVAKTKKDQKGGREKTTEKSFQSKRPICGVPKQKGVNAAKICQEFFVSAIQDIRRLEIMTRGTLSSSPSSGTNLRHRSRPLFISSGKPVSRVAARISVTTVTVAMVLPLVLLGLLVAETGRGVDAVPRGIVSYGGRGGSSSRGPPKFSITKRIHAPGIDLKIKYDSVTGRGYFEANKTKHRKTSRQDNFLEYFHLRAEHPSFASFQQYEYFSRCGTLPPTNCQHQTRTWLGMVLESVALWGAKI</sequence>
<dbReference type="Proteomes" id="UP001562425">
    <property type="component" value="Unassembled WGS sequence"/>
</dbReference>
<evidence type="ECO:0000313" key="3">
    <source>
        <dbReference type="Proteomes" id="UP001562425"/>
    </source>
</evidence>
<gene>
    <name evidence="2" type="ORF">pipiens_009465</name>
</gene>
<evidence type="ECO:0000313" key="2">
    <source>
        <dbReference type="EMBL" id="KAL1397808.1"/>
    </source>
</evidence>
<reference evidence="2 3" key="1">
    <citation type="submission" date="2024-05" db="EMBL/GenBank/DDBJ databases">
        <title>Culex pipiens pipiens assembly and annotation.</title>
        <authorList>
            <person name="Alout H."/>
            <person name="Durand T."/>
        </authorList>
    </citation>
    <scope>NUCLEOTIDE SEQUENCE [LARGE SCALE GENOMIC DNA]</scope>
    <source>
        <strain evidence="2">HA-2024</strain>
        <tissue evidence="2">Whole body</tissue>
    </source>
</reference>